<sequence length="167" mass="18032">MAQRLLPRRFLASVIPRKAPQCRWAPLTSGVPQIPQGPSGGLAAAACSPARTILASRACATSLNVQDGPDFQNRVVNSETPVVAHFHTQWCGPCEILGLRLEKAVAKQHRKVLMAKVDIDGHSDLATEYEVSAVPIVLDIKNGDVVDKFMGIKDQDQLGAFLKKLIG</sequence>
<gene>
    <name evidence="2" type="primary">LOC101663538</name>
</gene>
<keyword evidence="1" id="KW-1185">Reference proteome</keyword>
<dbReference type="Proteomes" id="UP000694863">
    <property type="component" value="Unplaced"/>
</dbReference>
<name>A0AC55DAY3_ECHTE</name>
<evidence type="ECO:0000313" key="2">
    <source>
        <dbReference type="RefSeq" id="XP_045148907.1"/>
    </source>
</evidence>
<reference evidence="2" key="1">
    <citation type="submission" date="2025-08" db="UniProtKB">
        <authorList>
            <consortium name="RefSeq"/>
        </authorList>
    </citation>
    <scope>IDENTIFICATION</scope>
</reference>
<dbReference type="RefSeq" id="XP_045148907.1">
    <property type="nucleotide sequence ID" value="XM_045292972.1"/>
</dbReference>
<evidence type="ECO:0000313" key="1">
    <source>
        <dbReference type="Proteomes" id="UP000694863"/>
    </source>
</evidence>
<organism evidence="1 2">
    <name type="scientific">Echinops telfairi</name>
    <name type="common">Lesser hedgehog tenrec</name>
    <dbReference type="NCBI Taxonomy" id="9371"/>
    <lineage>
        <taxon>Eukaryota</taxon>
        <taxon>Metazoa</taxon>
        <taxon>Chordata</taxon>
        <taxon>Craniata</taxon>
        <taxon>Vertebrata</taxon>
        <taxon>Euteleostomi</taxon>
        <taxon>Mammalia</taxon>
        <taxon>Eutheria</taxon>
        <taxon>Afrotheria</taxon>
        <taxon>Tenrecidae</taxon>
        <taxon>Tenrecinae</taxon>
        <taxon>Echinops</taxon>
    </lineage>
</organism>
<accession>A0AC55DAY3</accession>
<protein>
    <submittedName>
        <fullName evidence="2">Thioredoxin, mitochondrial-like</fullName>
    </submittedName>
</protein>
<proteinExistence type="predicted"/>